<dbReference type="InterPro" id="IPR006190">
    <property type="entry name" value="SAF_AFP_Neu5Ac"/>
</dbReference>
<dbReference type="InterPro" id="IPR013785">
    <property type="entry name" value="Aldolase_TIM"/>
</dbReference>
<reference evidence="2" key="1">
    <citation type="journal article" date="2014" name="Int. J. Syst. Evol. Microbiol.">
        <title>Complete genome sequence of Corynebacterium casei LMG S-19264T (=DSM 44701T), isolated from a smear-ripened cheese.</title>
        <authorList>
            <consortium name="US DOE Joint Genome Institute (JGI-PGF)"/>
            <person name="Walter F."/>
            <person name="Albersmeier A."/>
            <person name="Kalinowski J."/>
            <person name="Ruckert C."/>
        </authorList>
    </citation>
    <scope>NUCLEOTIDE SEQUENCE</scope>
    <source>
        <strain evidence="2">JCM 15325</strain>
    </source>
</reference>
<dbReference type="EMBL" id="BMOK01000006">
    <property type="protein sequence ID" value="GGL54442.1"/>
    <property type="molecule type" value="Genomic_DNA"/>
</dbReference>
<dbReference type="AlphaFoldDB" id="A0A917S2N8"/>
<dbReference type="PANTHER" id="PTHR42966:SF2">
    <property type="entry name" value="PSEUDAMINIC ACID SYNTHASE"/>
    <property type="match status" value="1"/>
</dbReference>
<protein>
    <submittedName>
        <fullName evidence="2">Pseudaminic acid synthase</fullName>
    </submittedName>
</protein>
<dbReference type="NCBIfam" id="TIGR03586">
    <property type="entry name" value="PseI"/>
    <property type="match status" value="1"/>
</dbReference>
<dbReference type="SMART" id="SM00858">
    <property type="entry name" value="SAF"/>
    <property type="match status" value="1"/>
</dbReference>
<dbReference type="InterPro" id="IPR036732">
    <property type="entry name" value="AFP_Neu5c_C_sf"/>
</dbReference>
<dbReference type="Pfam" id="PF03102">
    <property type="entry name" value="NeuB"/>
    <property type="match status" value="1"/>
</dbReference>
<dbReference type="Proteomes" id="UP000654670">
    <property type="component" value="Unassembled WGS sequence"/>
</dbReference>
<dbReference type="Gene3D" id="3.90.1210.10">
    <property type="entry name" value="Antifreeze-like/N-acetylneuraminic acid synthase C-terminal domain"/>
    <property type="match status" value="1"/>
</dbReference>
<dbReference type="GO" id="GO:0047444">
    <property type="term" value="F:N-acylneuraminate-9-phosphate synthase activity"/>
    <property type="evidence" value="ECO:0007669"/>
    <property type="project" value="TreeGrafter"/>
</dbReference>
<dbReference type="InterPro" id="IPR013132">
    <property type="entry name" value="PseI/NeuA/B-like_N"/>
</dbReference>
<dbReference type="InterPro" id="IPR057736">
    <property type="entry name" value="SAF_PseI/NeuA/NeuB"/>
</dbReference>
<dbReference type="RefSeq" id="WP_188802774.1">
    <property type="nucleotide sequence ID" value="NZ_BMOK01000006.1"/>
</dbReference>
<dbReference type="InterPro" id="IPR013974">
    <property type="entry name" value="SAF"/>
</dbReference>
<keyword evidence="3" id="KW-1185">Reference proteome</keyword>
<feature type="domain" description="AFP-like" evidence="1">
    <location>
        <begin position="294"/>
        <end position="350"/>
    </location>
</feature>
<dbReference type="InterPro" id="IPR051690">
    <property type="entry name" value="PseI-like"/>
</dbReference>
<comment type="caution">
    <text evidence="2">The sequence shown here is derived from an EMBL/GenBank/DDBJ whole genome shotgun (WGS) entry which is preliminary data.</text>
</comment>
<dbReference type="CDD" id="cd11615">
    <property type="entry name" value="SAF_NeuB_like"/>
    <property type="match status" value="1"/>
</dbReference>
<dbReference type="Pfam" id="PF08666">
    <property type="entry name" value="SAF"/>
    <property type="match status" value="1"/>
</dbReference>
<dbReference type="GO" id="GO:0016051">
    <property type="term" value="P:carbohydrate biosynthetic process"/>
    <property type="evidence" value="ECO:0007669"/>
    <property type="project" value="InterPro"/>
</dbReference>
<dbReference type="SUPFAM" id="SSF51269">
    <property type="entry name" value="AFP III-like domain"/>
    <property type="match status" value="1"/>
</dbReference>
<evidence type="ECO:0000259" key="1">
    <source>
        <dbReference type="PROSITE" id="PS50844"/>
    </source>
</evidence>
<dbReference type="Gene3D" id="3.20.20.70">
    <property type="entry name" value="Aldolase class I"/>
    <property type="match status" value="1"/>
</dbReference>
<proteinExistence type="predicted"/>
<evidence type="ECO:0000313" key="3">
    <source>
        <dbReference type="Proteomes" id="UP000654670"/>
    </source>
</evidence>
<dbReference type="PANTHER" id="PTHR42966">
    <property type="entry name" value="N-ACETYLNEURAMINATE SYNTHASE"/>
    <property type="match status" value="1"/>
</dbReference>
<organism evidence="2 3">
    <name type="scientific">Sporolactobacillus putidus</name>
    <dbReference type="NCBI Taxonomy" id="492735"/>
    <lineage>
        <taxon>Bacteria</taxon>
        <taxon>Bacillati</taxon>
        <taxon>Bacillota</taxon>
        <taxon>Bacilli</taxon>
        <taxon>Bacillales</taxon>
        <taxon>Sporolactobacillaceae</taxon>
        <taxon>Sporolactobacillus</taxon>
    </lineage>
</organism>
<evidence type="ECO:0000313" key="2">
    <source>
        <dbReference type="EMBL" id="GGL54442.1"/>
    </source>
</evidence>
<gene>
    <name evidence="2" type="ORF">GCM10007968_18140</name>
</gene>
<accession>A0A917S2N8</accession>
<reference evidence="2" key="2">
    <citation type="submission" date="2020-09" db="EMBL/GenBank/DDBJ databases">
        <authorList>
            <person name="Sun Q."/>
            <person name="Ohkuma M."/>
        </authorList>
    </citation>
    <scope>NUCLEOTIDE SEQUENCE</scope>
    <source>
        <strain evidence="2">JCM 15325</strain>
    </source>
</reference>
<name>A0A917S2N8_9BACL</name>
<dbReference type="InterPro" id="IPR020030">
    <property type="entry name" value="Pseudaminic_synth_PseI"/>
</dbReference>
<dbReference type="PROSITE" id="PS50844">
    <property type="entry name" value="AFP_LIKE"/>
    <property type="match status" value="1"/>
</dbReference>
<dbReference type="SUPFAM" id="SSF51569">
    <property type="entry name" value="Aldolase"/>
    <property type="match status" value="1"/>
</dbReference>
<sequence length="350" mass="39116">MNDALKRSKNVNWTGRPLIIAEMSGNHNHSLDRALKIVEKAAAAGADAIKLQTYTADTLTLDVDKPDFKIDDSESLWRGNTLYNLYKKAYTPWEWHKPIFERARELGLIAFSTPFDETAIDFLEELDVPMYKIASFENNDLPLIRKAASTKKPLIISTGMASIAELDETVRTAREAGCTDLTLLKCTSTYPAAAEDTNLLTIPHLQKLFNCRVGLSDHTPGIGVAVASVALGAMVIEKHMTLNRKDGGVDSEFSMEPQEFSMLVQEAERAWRSLGRIAYGPTEAEKASMKFRRSIYASENIHAGDRLTAENIRIVRPGFGLEPKYFEMVLGKQVTKDIEKGTPLSFEWIR</sequence>